<evidence type="ECO:0000256" key="3">
    <source>
        <dbReference type="ARBA" id="ARBA00023163"/>
    </source>
</evidence>
<gene>
    <name evidence="5" type="ORF">B193_0053</name>
</gene>
<keyword evidence="1" id="KW-0805">Transcription regulation</keyword>
<protein>
    <submittedName>
        <fullName evidence="5">DNA-binding domain-containing protein, AraC-type</fullName>
    </submittedName>
</protein>
<name>K6FRL3_9BACT</name>
<evidence type="ECO:0000259" key="4">
    <source>
        <dbReference type="PROSITE" id="PS01124"/>
    </source>
</evidence>
<dbReference type="PROSITE" id="PS01124">
    <property type="entry name" value="HTH_ARAC_FAMILY_2"/>
    <property type="match status" value="1"/>
</dbReference>
<dbReference type="GO" id="GO:0000976">
    <property type="term" value="F:transcription cis-regulatory region binding"/>
    <property type="evidence" value="ECO:0007669"/>
    <property type="project" value="TreeGrafter"/>
</dbReference>
<feature type="domain" description="HTH araC/xylS-type" evidence="4">
    <location>
        <begin position="264"/>
        <end position="351"/>
    </location>
</feature>
<reference evidence="5 6" key="1">
    <citation type="submission" date="2012-07" db="EMBL/GenBank/DDBJ databases">
        <title>Draft genome sequence of Desulfovibrio magneticus str. Maddingley MBC34 obtained from a metagenomic sequence of a methanogenic enrichment isolated from coal-seam formation water in Victoria, Australia.</title>
        <authorList>
            <person name="Greenfield P."/>
            <person name="Hendry P."/>
            <person name="Li D."/>
            <person name="Rosewarne C.P."/>
            <person name="Tran-Dinh N."/>
            <person name="Elbourne L.D.H."/>
            <person name="Paulsen I.T."/>
            <person name="Midgley D.J."/>
        </authorList>
    </citation>
    <scope>NUCLEOTIDE SEQUENCE [LARGE SCALE GENOMIC DNA]</scope>
    <source>
        <strain evidence="6">Maddingley MBC34</strain>
    </source>
</reference>
<dbReference type="AlphaFoldDB" id="K6FRL3"/>
<dbReference type="SUPFAM" id="SSF46689">
    <property type="entry name" value="Homeodomain-like"/>
    <property type="match status" value="1"/>
</dbReference>
<dbReference type="GO" id="GO:0005829">
    <property type="term" value="C:cytosol"/>
    <property type="evidence" value="ECO:0007669"/>
    <property type="project" value="TreeGrafter"/>
</dbReference>
<sequence>MHLPSSPGDAPFGSRSQMQPVYEGSIRVGPLIGVPPLLLEFGLDPLAVLTAVGLEVTLLADPENMISYSAMGRLLKVCAEQTRCPHFGLLVGQRAGLDCLGLIGRLPRYVLDVGTALRGMILHLHLHDRGAVPALSVERSAAVLSYVVYQPGVAGTFQIYDAAIAIIYNIMRTLCGPGWLPKEVLFAHRQPQDPAPYRSFFQAPLRFDQEQTALVFAPHWLHATLRGADPLQRQQFGEQIKQLVQQGQRDVVGKLRCALAALTMTRSATLEQAAELFSMHPRTLNRRLAEKGCTFRGLAEEVRYDLARQFLENTGMPISQIAAVLGYAETSAFTRAFRRWSGFSPTVWQEQMKTMSPLPTKI</sequence>
<evidence type="ECO:0000256" key="2">
    <source>
        <dbReference type="ARBA" id="ARBA00023125"/>
    </source>
</evidence>
<proteinExistence type="predicted"/>
<dbReference type="InterPro" id="IPR018060">
    <property type="entry name" value="HTH_AraC"/>
</dbReference>
<dbReference type="PANTHER" id="PTHR47894:SF4">
    <property type="entry name" value="HTH-TYPE TRANSCRIPTIONAL REGULATOR GADX"/>
    <property type="match status" value="1"/>
</dbReference>
<dbReference type="InterPro" id="IPR032687">
    <property type="entry name" value="AraC-type_N"/>
</dbReference>
<dbReference type="SMART" id="SM00342">
    <property type="entry name" value="HTH_ARAC"/>
    <property type="match status" value="1"/>
</dbReference>
<dbReference type="InterPro" id="IPR009057">
    <property type="entry name" value="Homeodomain-like_sf"/>
</dbReference>
<dbReference type="Gene3D" id="1.10.10.60">
    <property type="entry name" value="Homeodomain-like"/>
    <property type="match status" value="1"/>
</dbReference>
<dbReference type="GO" id="GO:0003700">
    <property type="term" value="F:DNA-binding transcription factor activity"/>
    <property type="evidence" value="ECO:0007669"/>
    <property type="project" value="InterPro"/>
</dbReference>
<dbReference type="Pfam" id="PF12625">
    <property type="entry name" value="Arabinose_bd"/>
    <property type="match status" value="1"/>
</dbReference>
<dbReference type="PANTHER" id="PTHR47894">
    <property type="entry name" value="HTH-TYPE TRANSCRIPTIONAL REGULATOR GADX"/>
    <property type="match status" value="1"/>
</dbReference>
<keyword evidence="2 5" id="KW-0238">DNA-binding</keyword>
<evidence type="ECO:0000256" key="1">
    <source>
        <dbReference type="ARBA" id="ARBA00023015"/>
    </source>
</evidence>
<accession>K6FRL3</accession>
<comment type="caution">
    <text evidence="5">The sequence shown here is derived from an EMBL/GenBank/DDBJ whole genome shotgun (WGS) entry which is preliminary data.</text>
</comment>
<dbReference type="Pfam" id="PF12833">
    <property type="entry name" value="HTH_18"/>
    <property type="match status" value="1"/>
</dbReference>
<organism evidence="5 6">
    <name type="scientific">Solidesulfovibrio magneticus str. Maddingley MBC34</name>
    <dbReference type="NCBI Taxonomy" id="1206767"/>
    <lineage>
        <taxon>Bacteria</taxon>
        <taxon>Pseudomonadati</taxon>
        <taxon>Thermodesulfobacteriota</taxon>
        <taxon>Desulfovibrionia</taxon>
        <taxon>Desulfovibrionales</taxon>
        <taxon>Desulfovibrionaceae</taxon>
        <taxon>Solidesulfovibrio</taxon>
    </lineage>
</organism>
<keyword evidence="3" id="KW-0804">Transcription</keyword>
<dbReference type="EMBL" id="ALAO01000015">
    <property type="protein sequence ID" value="EKO41212.1"/>
    <property type="molecule type" value="Genomic_DNA"/>
</dbReference>
<dbReference type="Proteomes" id="UP000006272">
    <property type="component" value="Unassembled WGS sequence"/>
</dbReference>
<evidence type="ECO:0000313" key="5">
    <source>
        <dbReference type="EMBL" id="EKO41212.1"/>
    </source>
</evidence>
<evidence type="ECO:0000313" key="6">
    <source>
        <dbReference type="Proteomes" id="UP000006272"/>
    </source>
</evidence>